<proteinExistence type="predicted"/>
<dbReference type="Proteomes" id="UP000095286">
    <property type="component" value="Unplaced"/>
</dbReference>
<name>A0AC35U1S0_9BILA</name>
<evidence type="ECO:0000313" key="2">
    <source>
        <dbReference type="WBParaSite" id="RSKR_0000666900.1"/>
    </source>
</evidence>
<organism evidence="1 2">
    <name type="scientific">Rhabditophanes sp. KR3021</name>
    <dbReference type="NCBI Taxonomy" id="114890"/>
    <lineage>
        <taxon>Eukaryota</taxon>
        <taxon>Metazoa</taxon>
        <taxon>Ecdysozoa</taxon>
        <taxon>Nematoda</taxon>
        <taxon>Chromadorea</taxon>
        <taxon>Rhabditida</taxon>
        <taxon>Tylenchina</taxon>
        <taxon>Panagrolaimomorpha</taxon>
        <taxon>Strongyloidoidea</taxon>
        <taxon>Alloionematidae</taxon>
        <taxon>Rhabditophanes</taxon>
    </lineage>
</organism>
<dbReference type="WBParaSite" id="RSKR_0000666900.1">
    <property type="protein sequence ID" value="RSKR_0000666900.1"/>
    <property type="gene ID" value="RSKR_0000666900"/>
</dbReference>
<protein>
    <submittedName>
        <fullName evidence="2">Elongation factor 1-beta</fullName>
    </submittedName>
</protein>
<sequence>MSIESLLSEVTPFFYHTVAVKAGVATNDQHRPSTSGEHADLGAIKESQVKLAGGIEEIKALLQKLSVGGVQAAAPAKVETVAPVAAAADDDFDLFDSDEESDSEAKKKITEERLKAYHAKKATKTAVIAKSSVILDIKPWDDTTDMAKMEEEVKKITMDGLVWGGAKLIPLAYGIKKLQIIIVIEDDKVSTEDLIELITTDLEDYVQSVDIHAFNKI</sequence>
<accession>A0AC35U1S0</accession>
<reference evidence="2" key="1">
    <citation type="submission" date="2016-11" db="UniProtKB">
        <authorList>
            <consortium name="WormBaseParasite"/>
        </authorList>
    </citation>
    <scope>IDENTIFICATION</scope>
    <source>
        <strain evidence="2">KR3021</strain>
    </source>
</reference>
<evidence type="ECO:0000313" key="1">
    <source>
        <dbReference type="Proteomes" id="UP000095286"/>
    </source>
</evidence>